<reference evidence="3" key="1">
    <citation type="submission" date="2016-10" db="EMBL/GenBank/DDBJ databases">
        <authorList>
            <person name="Varghese N."/>
            <person name="Submissions S."/>
        </authorList>
    </citation>
    <scope>NUCLEOTIDE SEQUENCE [LARGE SCALE GENOMIC DNA]</scope>
    <source>
        <strain evidence="3">LMG 24000</strain>
    </source>
</reference>
<feature type="transmembrane region" description="Helical" evidence="1">
    <location>
        <begin position="7"/>
        <end position="26"/>
    </location>
</feature>
<feature type="transmembrane region" description="Helical" evidence="1">
    <location>
        <begin position="63"/>
        <end position="85"/>
    </location>
</feature>
<dbReference type="AlphaFoldDB" id="A0A1H4H4A1"/>
<dbReference type="Proteomes" id="UP000198638">
    <property type="component" value="Unassembled WGS sequence"/>
</dbReference>
<keyword evidence="1" id="KW-1133">Transmembrane helix</keyword>
<evidence type="ECO:0000313" key="3">
    <source>
        <dbReference type="Proteomes" id="UP000198638"/>
    </source>
</evidence>
<dbReference type="RefSeq" id="WP_090535800.1">
    <property type="nucleotide sequence ID" value="NZ_FNRQ01000007.1"/>
</dbReference>
<evidence type="ECO:0000313" key="2">
    <source>
        <dbReference type="EMBL" id="SEB15862.1"/>
    </source>
</evidence>
<sequence>MKKTMLYVGNLALTVIGAFFLVRLFLTLPFNMPDAVDGFLRAMLHILGQDEMANPDDMEVLSVLLYFCIALVIVGFAVSGLNVLFRWRRAKWRGYRQH</sequence>
<dbReference type="OrthoDB" id="9115499at2"/>
<accession>A0A1H4H4A1</accession>
<dbReference type="EMBL" id="FNRQ01000007">
    <property type="protein sequence ID" value="SEB15862.1"/>
    <property type="molecule type" value="Genomic_DNA"/>
</dbReference>
<evidence type="ECO:0000256" key="1">
    <source>
        <dbReference type="SAM" id="Phobius"/>
    </source>
</evidence>
<keyword evidence="3" id="KW-1185">Reference proteome</keyword>
<name>A0A1H4H4A1_9BURK</name>
<protein>
    <submittedName>
        <fullName evidence="2">Uncharacterized protein</fullName>
    </submittedName>
</protein>
<keyword evidence="1" id="KW-0812">Transmembrane</keyword>
<organism evidence="2 3">
    <name type="scientific">Paraburkholderia sartisoli</name>
    <dbReference type="NCBI Taxonomy" id="83784"/>
    <lineage>
        <taxon>Bacteria</taxon>
        <taxon>Pseudomonadati</taxon>
        <taxon>Pseudomonadota</taxon>
        <taxon>Betaproteobacteria</taxon>
        <taxon>Burkholderiales</taxon>
        <taxon>Burkholderiaceae</taxon>
        <taxon>Paraburkholderia</taxon>
    </lineage>
</organism>
<proteinExistence type="predicted"/>
<keyword evidence="1" id="KW-0472">Membrane</keyword>
<gene>
    <name evidence="2" type="ORF">SAMN05192564_10793</name>
</gene>